<dbReference type="PANTHER" id="PTHR12560">
    <property type="entry name" value="LONGEVITY ASSURANCE FACTOR 1 LAG1"/>
    <property type="match status" value="1"/>
</dbReference>
<evidence type="ECO:0000256" key="7">
    <source>
        <dbReference type="SAM" id="Phobius"/>
    </source>
</evidence>
<feature type="transmembrane region" description="Helical" evidence="7">
    <location>
        <begin position="21"/>
        <end position="38"/>
    </location>
</feature>
<evidence type="ECO:0000256" key="5">
    <source>
        <dbReference type="PROSITE-ProRule" id="PRU00205"/>
    </source>
</evidence>
<organism evidence="9 10">
    <name type="scientific">Polarella glacialis</name>
    <name type="common">Dinoflagellate</name>
    <dbReference type="NCBI Taxonomy" id="89957"/>
    <lineage>
        <taxon>Eukaryota</taxon>
        <taxon>Sar</taxon>
        <taxon>Alveolata</taxon>
        <taxon>Dinophyceae</taxon>
        <taxon>Suessiales</taxon>
        <taxon>Suessiaceae</taxon>
        <taxon>Polarella</taxon>
    </lineage>
</organism>
<evidence type="ECO:0000256" key="2">
    <source>
        <dbReference type="ARBA" id="ARBA00022692"/>
    </source>
</evidence>
<evidence type="ECO:0000256" key="1">
    <source>
        <dbReference type="ARBA" id="ARBA00004141"/>
    </source>
</evidence>
<dbReference type="GO" id="GO:0050291">
    <property type="term" value="F:sphingosine N-acyltransferase activity"/>
    <property type="evidence" value="ECO:0007669"/>
    <property type="project" value="InterPro"/>
</dbReference>
<comment type="caution">
    <text evidence="9">The sequence shown here is derived from an EMBL/GenBank/DDBJ whole genome shotgun (WGS) entry which is preliminary data.</text>
</comment>
<feature type="transmembrane region" description="Helical" evidence="7">
    <location>
        <begin position="81"/>
        <end position="105"/>
    </location>
</feature>
<dbReference type="InterPro" id="IPR016439">
    <property type="entry name" value="Lag1/Lac1-like"/>
</dbReference>
<gene>
    <name evidence="9" type="ORF">PGLA2088_LOCUS40350</name>
</gene>
<keyword evidence="4 5" id="KW-0472">Membrane</keyword>
<feature type="transmembrane region" description="Helical" evidence="7">
    <location>
        <begin position="259"/>
        <end position="279"/>
    </location>
</feature>
<feature type="transmembrane region" description="Helical" evidence="7">
    <location>
        <begin position="126"/>
        <end position="147"/>
    </location>
</feature>
<name>A0A813L010_POLGL</name>
<evidence type="ECO:0000256" key="3">
    <source>
        <dbReference type="ARBA" id="ARBA00022989"/>
    </source>
</evidence>
<sequence>MASVKPPRERSVEDSSTSASKALLLLSAIAGLGLYHLLQLDGIQQELRILLAGLAATLTGSAEAKQALPHDKPEFGRDVSVFGVLAIVMFFINWGVRLALVEPLVLQALNFKKSQLVKVSQSVMEVGFYGGFAIIGLAIVPSQTWIWPSKNWWIDNQTGSHLSMRSDLRCYYIMYCSRYFQAAVSVLLESKRKDFAEMMLHHVVTIGVVYVSYFGGYNRVGVVVMALLDPADVPLHLAKLCKYTAETTKRGIWQFVADRLFELFAVMFFISRLVMYSYVCWSSHIEHQAYGEHTFTSYSCITLLYTLLALQMYWFGLIIKVAVKLARGQPGEDPRSEDEAEADESPRKKLQ</sequence>
<keyword evidence="3 7" id="KW-1133">Transmembrane helix</keyword>
<dbReference type="PROSITE" id="PS50922">
    <property type="entry name" value="TLC"/>
    <property type="match status" value="1"/>
</dbReference>
<evidence type="ECO:0000256" key="6">
    <source>
        <dbReference type="SAM" id="MobiDB-lite"/>
    </source>
</evidence>
<dbReference type="GO" id="GO:0016020">
    <property type="term" value="C:membrane"/>
    <property type="evidence" value="ECO:0007669"/>
    <property type="project" value="UniProtKB-SubCell"/>
</dbReference>
<dbReference type="GO" id="GO:0005783">
    <property type="term" value="C:endoplasmic reticulum"/>
    <property type="evidence" value="ECO:0007669"/>
    <property type="project" value="TreeGrafter"/>
</dbReference>
<dbReference type="SMART" id="SM00724">
    <property type="entry name" value="TLC"/>
    <property type="match status" value="1"/>
</dbReference>
<comment type="subcellular location">
    <subcellularLocation>
        <location evidence="1">Membrane</location>
        <topology evidence="1">Multi-pass membrane protein</topology>
    </subcellularLocation>
</comment>
<feature type="transmembrane region" description="Helical" evidence="7">
    <location>
        <begin position="295"/>
        <end position="319"/>
    </location>
</feature>
<proteinExistence type="predicted"/>
<evidence type="ECO:0000259" key="8">
    <source>
        <dbReference type="PROSITE" id="PS50922"/>
    </source>
</evidence>
<dbReference type="GO" id="GO:0046513">
    <property type="term" value="P:ceramide biosynthetic process"/>
    <property type="evidence" value="ECO:0007669"/>
    <property type="project" value="InterPro"/>
</dbReference>
<evidence type="ECO:0000256" key="4">
    <source>
        <dbReference type="ARBA" id="ARBA00023136"/>
    </source>
</evidence>
<dbReference type="Pfam" id="PF03798">
    <property type="entry name" value="TRAM_LAG1_CLN8"/>
    <property type="match status" value="1"/>
</dbReference>
<dbReference type="PANTHER" id="PTHR12560:SF0">
    <property type="entry name" value="LD18904P"/>
    <property type="match status" value="1"/>
</dbReference>
<keyword evidence="2 5" id="KW-0812">Transmembrane</keyword>
<accession>A0A813L010</accession>
<dbReference type="AlphaFoldDB" id="A0A813L010"/>
<feature type="domain" description="TLC" evidence="8">
    <location>
        <begin position="111"/>
        <end position="327"/>
    </location>
</feature>
<feature type="transmembrane region" description="Helical" evidence="7">
    <location>
        <begin position="195"/>
        <end position="214"/>
    </location>
</feature>
<feature type="region of interest" description="Disordered" evidence="6">
    <location>
        <begin position="329"/>
        <end position="351"/>
    </location>
</feature>
<dbReference type="EMBL" id="CAJNNW010033444">
    <property type="protein sequence ID" value="CAE8718915.1"/>
    <property type="molecule type" value="Genomic_DNA"/>
</dbReference>
<evidence type="ECO:0000313" key="10">
    <source>
        <dbReference type="Proteomes" id="UP000626109"/>
    </source>
</evidence>
<evidence type="ECO:0000313" key="9">
    <source>
        <dbReference type="EMBL" id="CAE8718915.1"/>
    </source>
</evidence>
<reference evidence="9" key="1">
    <citation type="submission" date="2021-02" db="EMBL/GenBank/DDBJ databases">
        <authorList>
            <person name="Dougan E. K."/>
            <person name="Rhodes N."/>
            <person name="Thang M."/>
            <person name="Chan C."/>
        </authorList>
    </citation>
    <scope>NUCLEOTIDE SEQUENCE</scope>
</reference>
<protein>
    <recommendedName>
        <fullName evidence="8">TLC domain-containing protein</fullName>
    </recommendedName>
</protein>
<dbReference type="InterPro" id="IPR006634">
    <property type="entry name" value="TLC-dom"/>
</dbReference>
<dbReference type="Proteomes" id="UP000626109">
    <property type="component" value="Unassembled WGS sequence"/>
</dbReference>